<keyword evidence="2 3" id="KW-0808">Transferase</keyword>
<dbReference type="InterPro" id="IPR051199">
    <property type="entry name" value="LPS_LOS_Heptosyltrfase"/>
</dbReference>
<dbReference type="PANTHER" id="PTHR30160">
    <property type="entry name" value="TETRAACYLDISACCHARIDE 4'-KINASE-RELATED"/>
    <property type="match status" value="1"/>
</dbReference>
<dbReference type="Pfam" id="PF01075">
    <property type="entry name" value="Glyco_transf_9"/>
    <property type="match status" value="1"/>
</dbReference>
<evidence type="ECO:0000313" key="4">
    <source>
        <dbReference type="Proteomes" id="UP000190852"/>
    </source>
</evidence>
<dbReference type="AlphaFoldDB" id="A0A1T5DRX7"/>
<dbReference type="Proteomes" id="UP000190852">
    <property type="component" value="Unassembled WGS sequence"/>
</dbReference>
<protein>
    <submittedName>
        <fullName evidence="3">ADP-heptose:LPS heptosyltransferase</fullName>
    </submittedName>
</protein>
<sequence>MLFKGKINGMRRLFMHSLTRTIGQKDDIIGMNNLDIVNVLICRPNSRLGNQLLTTPIIQDISSYFPNCKIDVFVRGSAACAILKNYRNIDRIIRLPQKPFRNIIQYLYVWCSLRQKEYDLVINVDYGSSSGKLATKLSKSERKIFGVMDEKLATIYSDYMHMAKTSVYNLRKSLGIDPPINTAIPTLDMKLDSNEKKRGQGLLINIVNNNKATICIYTYATEAKCYSVEWWSHLYGMLKERYGQNYNIIEILPKENISQINFEAPTFYSMDLREIAALIANATLFIGADSGIMHLASSSGTRTIGLFSVSNMDRYQPYGTKDVGINTNNKSLEGILDIIDTFLTL</sequence>
<accession>A0A1T5DRX7</accession>
<dbReference type="GO" id="GO:0009244">
    <property type="term" value="P:lipopolysaccharide core region biosynthetic process"/>
    <property type="evidence" value="ECO:0007669"/>
    <property type="project" value="TreeGrafter"/>
</dbReference>
<dbReference type="PANTHER" id="PTHR30160:SF1">
    <property type="entry name" value="LIPOPOLYSACCHARIDE 1,2-N-ACETYLGLUCOSAMINETRANSFERASE-RELATED"/>
    <property type="match status" value="1"/>
</dbReference>
<evidence type="ECO:0000256" key="1">
    <source>
        <dbReference type="ARBA" id="ARBA00022676"/>
    </source>
</evidence>
<reference evidence="4" key="1">
    <citation type="submission" date="2017-02" db="EMBL/GenBank/DDBJ databases">
        <authorList>
            <person name="Varghese N."/>
            <person name="Submissions S."/>
        </authorList>
    </citation>
    <scope>NUCLEOTIDE SEQUENCE [LARGE SCALE GENOMIC DNA]</scope>
    <source>
        <strain evidence="4">DSM 24967</strain>
    </source>
</reference>
<keyword evidence="4" id="KW-1185">Reference proteome</keyword>
<dbReference type="GO" id="GO:0008713">
    <property type="term" value="F:ADP-heptose-lipopolysaccharide heptosyltransferase activity"/>
    <property type="evidence" value="ECO:0007669"/>
    <property type="project" value="TreeGrafter"/>
</dbReference>
<dbReference type="SUPFAM" id="SSF53756">
    <property type="entry name" value="UDP-Glycosyltransferase/glycogen phosphorylase"/>
    <property type="match status" value="1"/>
</dbReference>
<dbReference type="GO" id="GO:0005829">
    <property type="term" value="C:cytosol"/>
    <property type="evidence" value="ECO:0007669"/>
    <property type="project" value="TreeGrafter"/>
</dbReference>
<dbReference type="EMBL" id="FUYQ01000020">
    <property type="protein sequence ID" value="SKB74243.1"/>
    <property type="molecule type" value="Genomic_DNA"/>
</dbReference>
<dbReference type="CDD" id="cd03789">
    <property type="entry name" value="GT9_LPS_heptosyltransferase"/>
    <property type="match status" value="1"/>
</dbReference>
<dbReference type="Gene3D" id="3.40.50.2000">
    <property type="entry name" value="Glycogen Phosphorylase B"/>
    <property type="match status" value="2"/>
</dbReference>
<dbReference type="RefSeq" id="WP_079684025.1">
    <property type="nucleotide sequence ID" value="NZ_FUYQ01000020.1"/>
</dbReference>
<dbReference type="InterPro" id="IPR002201">
    <property type="entry name" value="Glyco_trans_9"/>
</dbReference>
<evidence type="ECO:0000313" key="3">
    <source>
        <dbReference type="EMBL" id="SKB74243.1"/>
    </source>
</evidence>
<keyword evidence="1" id="KW-0328">Glycosyltransferase</keyword>
<proteinExistence type="predicted"/>
<evidence type="ECO:0000256" key="2">
    <source>
        <dbReference type="ARBA" id="ARBA00022679"/>
    </source>
</evidence>
<organism evidence="3 4">
    <name type="scientific">Parabacteroides chartae</name>
    <dbReference type="NCBI Taxonomy" id="1037355"/>
    <lineage>
        <taxon>Bacteria</taxon>
        <taxon>Pseudomonadati</taxon>
        <taxon>Bacteroidota</taxon>
        <taxon>Bacteroidia</taxon>
        <taxon>Bacteroidales</taxon>
        <taxon>Tannerellaceae</taxon>
        <taxon>Parabacteroides</taxon>
    </lineage>
</organism>
<name>A0A1T5DRX7_9BACT</name>
<gene>
    <name evidence="3" type="ORF">SAMN05660349_02599</name>
</gene>